<evidence type="ECO:0000313" key="3">
    <source>
        <dbReference type="Proteomes" id="UP000007015"/>
    </source>
</evidence>
<proteinExistence type="predicted"/>
<feature type="compositionally biased region" description="Low complexity" evidence="1">
    <location>
        <begin position="124"/>
        <end position="134"/>
    </location>
</feature>
<reference evidence="2 3" key="1">
    <citation type="journal article" date="2005" name="PLoS Biol.">
        <title>The genomes of Oryza sativa: a history of duplications.</title>
        <authorList>
            <person name="Yu J."/>
            <person name="Wang J."/>
            <person name="Lin W."/>
            <person name="Li S."/>
            <person name="Li H."/>
            <person name="Zhou J."/>
            <person name="Ni P."/>
            <person name="Dong W."/>
            <person name="Hu S."/>
            <person name="Zeng C."/>
            <person name="Zhang J."/>
            <person name="Zhang Y."/>
            <person name="Li R."/>
            <person name="Xu Z."/>
            <person name="Li S."/>
            <person name="Li X."/>
            <person name="Zheng H."/>
            <person name="Cong L."/>
            <person name="Lin L."/>
            <person name="Yin J."/>
            <person name="Geng J."/>
            <person name="Li G."/>
            <person name="Shi J."/>
            <person name="Liu J."/>
            <person name="Lv H."/>
            <person name="Li J."/>
            <person name="Wang J."/>
            <person name="Deng Y."/>
            <person name="Ran L."/>
            <person name="Shi X."/>
            <person name="Wang X."/>
            <person name="Wu Q."/>
            <person name="Li C."/>
            <person name="Ren X."/>
            <person name="Wang J."/>
            <person name="Wang X."/>
            <person name="Li D."/>
            <person name="Liu D."/>
            <person name="Zhang X."/>
            <person name="Ji Z."/>
            <person name="Zhao W."/>
            <person name="Sun Y."/>
            <person name="Zhang Z."/>
            <person name="Bao J."/>
            <person name="Han Y."/>
            <person name="Dong L."/>
            <person name="Ji J."/>
            <person name="Chen P."/>
            <person name="Wu S."/>
            <person name="Liu J."/>
            <person name="Xiao Y."/>
            <person name="Bu D."/>
            <person name="Tan J."/>
            <person name="Yang L."/>
            <person name="Ye C."/>
            <person name="Zhang J."/>
            <person name="Xu J."/>
            <person name="Zhou Y."/>
            <person name="Yu Y."/>
            <person name="Zhang B."/>
            <person name="Zhuang S."/>
            <person name="Wei H."/>
            <person name="Liu B."/>
            <person name="Lei M."/>
            <person name="Yu H."/>
            <person name="Li Y."/>
            <person name="Xu H."/>
            <person name="Wei S."/>
            <person name="He X."/>
            <person name="Fang L."/>
            <person name="Zhang Z."/>
            <person name="Zhang Y."/>
            <person name="Huang X."/>
            <person name="Su Z."/>
            <person name="Tong W."/>
            <person name="Li J."/>
            <person name="Tong Z."/>
            <person name="Li S."/>
            <person name="Ye J."/>
            <person name="Wang L."/>
            <person name="Fang L."/>
            <person name="Lei T."/>
            <person name="Chen C."/>
            <person name="Chen H."/>
            <person name="Xu Z."/>
            <person name="Li H."/>
            <person name="Huang H."/>
            <person name="Zhang F."/>
            <person name="Xu H."/>
            <person name="Li N."/>
            <person name="Zhao C."/>
            <person name="Li S."/>
            <person name="Dong L."/>
            <person name="Huang Y."/>
            <person name="Li L."/>
            <person name="Xi Y."/>
            <person name="Qi Q."/>
            <person name="Li W."/>
            <person name="Zhang B."/>
            <person name="Hu W."/>
            <person name="Zhang Y."/>
            <person name="Tian X."/>
            <person name="Jiao Y."/>
            <person name="Liang X."/>
            <person name="Jin J."/>
            <person name="Gao L."/>
            <person name="Zheng W."/>
            <person name="Hao B."/>
            <person name="Liu S."/>
            <person name="Wang W."/>
            <person name="Yuan L."/>
            <person name="Cao M."/>
            <person name="McDermott J."/>
            <person name="Samudrala R."/>
            <person name="Wang J."/>
            <person name="Wong G.K."/>
            <person name="Yang H."/>
        </authorList>
    </citation>
    <scope>NUCLEOTIDE SEQUENCE [LARGE SCALE GENOMIC DNA]</scope>
    <source>
        <strain evidence="3">cv. 93-11</strain>
    </source>
</reference>
<evidence type="ECO:0000313" key="2">
    <source>
        <dbReference type="EMBL" id="EEC70563.1"/>
    </source>
</evidence>
<evidence type="ECO:0000256" key="1">
    <source>
        <dbReference type="SAM" id="MobiDB-lite"/>
    </source>
</evidence>
<feature type="region of interest" description="Disordered" evidence="1">
    <location>
        <begin position="98"/>
        <end position="166"/>
    </location>
</feature>
<gene>
    <name evidence="2" type="ORF">OsI_01732</name>
</gene>
<sequence length="277" mass="28815">MGSRIVTAVGAPEPSRVDGVEDGYSRTSCPRRQRQRQLPSLPPRIGPTIAVTTVAPEAFTEVVDDGGSDGENDFYFGMNLSRRDTTGMRTTATTAVLPSTPVAGGVKDGSGGGTRDLSSRMRSRTATAAAAPEPSRADGIEDSGGGGNCRQQQRRRPPSLPPQIGPTIVAMTVAPEAFAEVVDDGENDFYFGMNLSRRDTTGMRTTATTAVLPSTPVAGGVKDGSGGGTRDLSSRMRSRTATAAAAPEPSRADGIEDSGGGGNCRFEPSHCRWGCGY</sequence>
<name>B8A7G3_ORYSI</name>
<dbReference type="Proteomes" id="UP000007015">
    <property type="component" value="Chromosome 1"/>
</dbReference>
<feature type="region of interest" description="Disordered" evidence="1">
    <location>
        <begin position="1"/>
        <end position="46"/>
    </location>
</feature>
<dbReference type="AlphaFoldDB" id="B8A7G3"/>
<dbReference type="Gramene" id="BGIOSGA003425-TA">
    <property type="protein sequence ID" value="BGIOSGA003425-PA"/>
    <property type="gene ID" value="BGIOSGA003425"/>
</dbReference>
<protein>
    <submittedName>
        <fullName evidence="2">Uncharacterized protein</fullName>
    </submittedName>
</protein>
<accession>B8A7G3</accession>
<keyword evidence="3" id="KW-1185">Reference proteome</keyword>
<feature type="compositionally biased region" description="Low complexity" evidence="1">
    <location>
        <begin position="239"/>
        <end position="249"/>
    </location>
</feature>
<organism evidence="2 3">
    <name type="scientific">Oryza sativa subsp. indica</name>
    <name type="common">Rice</name>
    <dbReference type="NCBI Taxonomy" id="39946"/>
    <lineage>
        <taxon>Eukaryota</taxon>
        <taxon>Viridiplantae</taxon>
        <taxon>Streptophyta</taxon>
        <taxon>Embryophyta</taxon>
        <taxon>Tracheophyta</taxon>
        <taxon>Spermatophyta</taxon>
        <taxon>Magnoliopsida</taxon>
        <taxon>Liliopsida</taxon>
        <taxon>Poales</taxon>
        <taxon>Poaceae</taxon>
        <taxon>BOP clade</taxon>
        <taxon>Oryzoideae</taxon>
        <taxon>Oryzeae</taxon>
        <taxon>Oryzinae</taxon>
        <taxon>Oryza</taxon>
        <taxon>Oryza sativa</taxon>
    </lineage>
</organism>
<dbReference type="EMBL" id="CM000126">
    <property type="protein sequence ID" value="EEC70563.1"/>
    <property type="molecule type" value="Genomic_DNA"/>
</dbReference>
<dbReference type="HOGENOM" id="CLU_1006072_0_0_1"/>
<feature type="region of interest" description="Disordered" evidence="1">
    <location>
        <begin position="214"/>
        <end position="263"/>
    </location>
</feature>